<evidence type="ECO:0000313" key="2">
    <source>
        <dbReference type="Proteomes" id="UP001611383"/>
    </source>
</evidence>
<proteinExistence type="predicted"/>
<accession>A0ABY9XAZ0</accession>
<organism evidence="1 2">
    <name type="scientific">Archangium minus</name>
    <dbReference type="NCBI Taxonomy" id="83450"/>
    <lineage>
        <taxon>Bacteria</taxon>
        <taxon>Pseudomonadati</taxon>
        <taxon>Myxococcota</taxon>
        <taxon>Myxococcia</taxon>
        <taxon>Myxococcales</taxon>
        <taxon>Cystobacterineae</taxon>
        <taxon>Archangiaceae</taxon>
        <taxon>Archangium</taxon>
    </lineage>
</organism>
<dbReference type="Proteomes" id="UP001611383">
    <property type="component" value="Chromosome"/>
</dbReference>
<protein>
    <recommendedName>
        <fullName evidence="3">Type I phosphodiesterase/nucleotide pyrophosphatase</fullName>
    </recommendedName>
</protein>
<name>A0ABY9XAZ0_9BACT</name>
<evidence type="ECO:0008006" key="3">
    <source>
        <dbReference type="Google" id="ProtNLM"/>
    </source>
</evidence>
<dbReference type="EMBL" id="CP043494">
    <property type="protein sequence ID" value="WNG52564.1"/>
    <property type="molecule type" value="Genomic_DNA"/>
</dbReference>
<dbReference type="SUPFAM" id="SSF53649">
    <property type="entry name" value="Alkaline phosphatase-like"/>
    <property type="match status" value="1"/>
</dbReference>
<dbReference type="InterPro" id="IPR002591">
    <property type="entry name" value="Phosphodiest/P_Trfase"/>
</dbReference>
<reference evidence="1 2" key="1">
    <citation type="submission" date="2019-08" db="EMBL/GenBank/DDBJ databases">
        <title>Archangium and Cystobacter genomes.</title>
        <authorList>
            <person name="Chen I.-C.K."/>
            <person name="Wielgoss S."/>
        </authorList>
    </citation>
    <scope>NUCLEOTIDE SEQUENCE [LARGE SCALE GENOMIC DNA]</scope>
    <source>
        <strain evidence="1 2">Cbm 6</strain>
    </source>
</reference>
<sequence>MNSIPIKGKPSVNPTVHVFLGFDGLSHSAVTKARERGAFSGWNLSRFIPMFPATSDASWTRILHTGRFAGYEYGHYDPRHDALYNTAVEGLLVHAIPPLDSLAHLLPEKVRAPVYYEAFDHHASDYLSSVWSYERPVFGWYRSLDHLFVALAGRSEKQHTFSAYVLEGDVIGHMLSEEDFVDVLVALSERIQEFKRRHPERTFVFTLFGDHGMDSVRKPPPYVMDLRNQLRTVGITPVDTFGQADAVGGPAAVAVLHTRVTYVALHARPQWAMEVARRASTAPAADLVIARGVSPGSGYPEDLEWVDAWREGALAARFGYQRSTDTYWLPANMNWAALDLPVTFEPGAESGVFSDETLFAATAERTYPDFFFRARTSLEPISVEFPADALVSLRDPYMSEGFRVPLVGGSDLASAASHGAMHGKGSVSALLTEERSLPATVRSDTLLELFPSLSEHMRERGLTLLPGADGASLDYAQLR</sequence>
<dbReference type="Gene3D" id="3.40.720.10">
    <property type="entry name" value="Alkaline Phosphatase, subunit A"/>
    <property type="match status" value="1"/>
</dbReference>
<keyword evidence="2" id="KW-1185">Reference proteome</keyword>
<dbReference type="Pfam" id="PF01663">
    <property type="entry name" value="Phosphodiest"/>
    <property type="match status" value="1"/>
</dbReference>
<dbReference type="InterPro" id="IPR017850">
    <property type="entry name" value="Alkaline_phosphatase_core_sf"/>
</dbReference>
<evidence type="ECO:0000313" key="1">
    <source>
        <dbReference type="EMBL" id="WNG52564.1"/>
    </source>
</evidence>
<gene>
    <name evidence="1" type="ORF">F0U60_24790</name>
</gene>